<evidence type="ECO:0008006" key="3">
    <source>
        <dbReference type="Google" id="ProtNLM"/>
    </source>
</evidence>
<protein>
    <recommendedName>
        <fullName evidence="3">Transcriptional regulator</fullName>
    </recommendedName>
</protein>
<dbReference type="EMBL" id="CP015772">
    <property type="protein sequence ID" value="ANH82193.1"/>
    <property type="molecule type" value="Genomic_DNA"/>
</dbReference>
<accession>A0A1A9I3T1</accession>
<evidence type="ECO:0000313" key="1">
    <source>
        <dbReference type="EMBL" id="ANH82193.1"/>
    </source>
</evidence>
<dbReference type="AlphaFoldDB" id="A0A1A9I3T1"/>
<dbReference type="Proteomes" id="UP000077667">
    <property type="component" value="Chromosome"/>
</dbReference>
<gene>
    <name evidence="1" type="ORF">A8C56_15570</name>
</gene>
<reference evidence="1 2" key="1">
    <citation type="submission" date="2016-05" db="EMBL/GenBank/DDBJ databases">
        <title>Niabella ginsenosidivorans BS26 whole genome sequencing.</title>
        <authorList>
            <person name="Im W.T."/>
            <person name="Siddiqi M.Z."/>
        </authorList>
    </citation>
    <scope>NUCLEOTIDE SEQUENCE [LARGE SCALE GENOMIC DNA]</scope>
    <source>
        <strain evidence="1 2">BS26</strain>
    </source>
</reference>
<organism evidence="1 2">
    <name type="scientific">Niabella ginsenosidivorans</name>
    <dbReference type="NCBI Taxonomy" id="1176587"/>
    <lineage>
        <taxon>Bacteria</taxon>
        <taxon>Pseudomonadati</taxon>
        <taxon>Bacteroidota</taxon>
        <taxon>Chitinophagia</taxon>
        <taxon>Chitinophagales</taxon>
        <taxon>Chitinophagaceae</taxon>
        <taxon>Niabella</taxon>
    </lineage>
</organism>
<sequence>MQSLLNYYKGIFTNSAFERLTGINQRQLQHYSTRHRKPRPAAKKKIEDALHTLGSERMAAELKFD</sequence>
<name>A0A1A9I3T1_9BACT</name>
<dbReference type="KEGG" id="nia:A8C56_15570"/>
<keyword evidence="2" id="KW-1185">Reference proteome</keyword>
<dbReference type="STRING" id="1176587.A8C56_15570"/>
<proteinExistence type="predicted"/>
<evidence type="ECO:0000313" key="2">
    <source>
        <dbReference type="Proteomes" id="UP000077667"/>
    </source>
</evidence>